<dbReference type="GO" id="GO:0005524">
    <property type="term" value="F:ATP binding"/>
    <property type="evidence" value="ECO:0007669"/>
    <property type="project" value="UniProtKB-KW"/>
</dbReference>
<dbReference type="AlphaFoldDB" id="A0AAU9UEC2"/>
<dbReference type="SUPFAM" id="SSF50677">
    <property type="entry name" value="ValRS/IleRS/LeuRS editing domain"/>
    <property type="match status" value="1"/>
</dbReference>
<keyword evidence="8 11" id="KW-0030">Aminoacyl-tRNA synthetase</keyword>
<evidence type="ECO:0000256" key="3">
    <source>
        <dbReference type="ARBA" id="ARBA00013165"/>
    </source>
</evidence>
<dbReference type="PANTHER" id="PTHR42765">
    <property type="entry name" value="SOLEUCYL-TRNA SYNTHETASE"/>
    <property type="match status" value="1"/>
</dbReference>
<evidence type="ECO:0000256" key="5">
    <source>
        <dbReference type="ARBA" id="ARBA00022741"/>
    </source>
</evidence>
<evidence type="ECO:0000256" key="1">
    <source>
        <dbReference type="ARBA" id="ARBA00004173"/>
    </source>
</evidence>
<dbReference type="GO" id="GO:0005739">
    <property type="term" value="C:mitochondrion"/>
    <property type="evidence" value="ECO:0007669"/>
    <property type="project" value="UniProtKB-SubCell"/>
</dbReference>
<dbReference type="NCBIfam" id="TIGR00392">
    <property type="entry name" value="ileS"/>
    <property type="match status" value="1"/>
</dbReference>
<feature type="domain" description="Aminoacyl-tRNA synthetase class Ia" evidence="12">
    <location>
        <begin position="75"/>
        <end position="675"/>
    </location>
</feature>
<dbReference type="InterPro" id="IPR001412">
    <property type="entry name" value="aa-tRNA-synth_I_CS"/>
</dbReference>
<dbReference type="EMBL" id="CAKOGL010000018">
    <property type="protein sequence ID" value="CAH2097453.1"/>
    <property type="molecule type" value="Genomic_DNA"/>
</dbReference>
<keyword evidence="4 11" id="KW-0436">Ligase</keyword>
<organism evidence="14 15">
    <name type="scientific">Euphydryas editha</name>
    <name type="common">Edith's checkerspot</name>
    <dbReference type="NCBI Taxonomy" id="104508"/>
    <lineage>
        <taxon>Eukaryota</taxon>
        <taxon>Metazoa</taxon>
        <taxon>Ecdysozoa</taxon>
        <taxon>Arthropoda</taxon>
        <taxon>Hexapoda</taxon>
        <taxon>Insecta</taxon>
        <taxon>Pterygota</taxon>
        <taxon>Neoptera</taxon>
        <taxon>Endopterygota</taxon>
        <taxon>Lepidoptera</taxon>
        <taxon>Glossata</taxon>
        <taxon>Ditrysia</taxon>
        <taxon>Papilionoidea</taxon>
        <taxon>Nymphalidae</taxon>
        <taxon>Nymphalinae</taxon>
        <taxon>Euphydryas</taxon>
    </lineage>
</organism>
<dbReference type="FunFam" id="3.40.50.620:FF:000111">
    <property type="entry name" value="Mitochondrial isoleucyl-tRNA synthetase"/>
    <property type="match status" value="1"/>
</dbReference>
<dbReference type="Gene3D" id="1.10.730.20">
    <property type="match status" value="1"/>
</dbReference>
<dbReference type="InterPro" id="IPR009080">
    <property type="entry name" value="tRNAsynth_Ia_anticodon-bd"/>
</dbReference>
<dbReference type="Proteomes" id="UP001153954">
    <property type="component" value="Unassembled WGS sequence"/>
</dbReference>
<evidence type="ECO:0000313" key="15">
    <source>
        <dbReference type="Proteomes" id="UP001153954"/>
    </source>
</evidence>
<comment type="subcellular location">
    <subcellularLocation>
        <location evidence="1">Mitochondrion</location>
    </subcellularLocation>
</comment>
<keyword evidence="15" id="KW-1185">Reference proteome</keyword>
<evidence type="ECO:0000256" key="11">
    <source>
        <dbReference type="RuleBase" id="RU363035"/>
    </source>
</evidence>
<evidence type="ECO:0000256" key="8">
    <source>
        <dbReference type="ARBA" id="ARBA00023146"/>
    </source>
</evidence>
<dbReference type="PROSITE" id="PS00178">
    <property type="entry name" value="AA_TRNA_LIGASE_I"/>
    <property type="match status" value="1"/>
</dbReference>
<dbReference type="Gene3D" id="3.40.50.620">
    <property type="entry name" value="HUPs"/>
    <property type="match status" value="2"/>
</dbReference>
<dbReference type="SUPFAM" id="SSF47323">
    <property type="entry name" value="Anticodon-binding domain of a subclass of class I aminoacyl-tRNA synthetases"/>
    <property type="match status" value="1"/>
</dbReference>
<comment type="caution">
    <text evidence="14">The sequence shown here is derived from an EMBL/GenBank/DDBJ whole genome shotgun (WGS) entry which is preliminary data.</text>
</comment>
<protein>
    <recommendedName>
        <fullName evidence="3">isoleucine--tRNA ligase</fullName>
        <ecNumber evidence="3">6.1.1.5</ecNumber>
    </recommendedName>
    <alternativeName>
        <fullName evidence="9">Isoleucyl-tRNA synthetase</fullName>
    </alternativeName>
</protein>
<dbReference type="EC" id="6.1.1.5" evidence="3"/>
<feature type="domain" description="Methionyl/Valyl/Leucyl/Isoleucyl-tRNA synthetase anticodon-binding" evidence="13">
    <location>
        <begin position="722"/>
        <end position="856"/>
    </location>
</feature>
<evidence type="ECO:0000256" key="4">
    <source>
        <dbReference type="ARBA" id="ARBA00022598"/>
    </source>
</evidence>
<evidence type="ECO:0000256" key="9">
    <source>
        <dbReference type="ARBA" id="ARBA00032665"/>
    </source>
</evidence>
<dbReference type="InterPro" id="IPR002300">
    <property type="entry name" value="aa-tRNA-synth_Ia"/>
</dbReference>
<dbReference type="CDD" id="cd07960">
    <property type="entry name" value="Anticodon_Ia_Ile_BEm"/>
    <property type="match status" value="1"/>
</dbReference>
<dbReference type="InterPro" id="IPR033708">
    <property type="entry name" value="Anticodon_Ile_BEm"/>
</dbReference>
<evidence type="ECO:0000313" key="14">
    <source>
        <dbReference type="EMBL" id="CAH2097453.1"/>
    </source>
</evidence>
<dbReference type="GO" id="GO:0002161">
    <property type="term" value="F:aminoacyl-tRNA deacylase activity"/>
    <property type="evidence" value="ECO:0007669"/>
    <property type="project" value="InterPro"/>
</dbReference>
<reference evidence="14" key="1">
    <citation type="submission" date="2022-03" db="EMBL/GenBank/DDBJ databases">
        <authorList>
            <person name="Tunstrom K."/>
        </authorList>
    </citation>
    <scope>NUCLEOTIDE SEQUENCE</scope>
</reference>
<dbReference type="FunFam" id="3.90.740.10:FF:000009">
    <property type="entry name" value="Isoleucyl-tRNA synthetase 2, mitochondrial"/>
    <property type="match status" value="1"/>
</dbReference>
<dbReference type="InterPro" id="IPR009008">
    <property type="entry name" value="Val/Leu/Ile-tRNA-synth_edit"/>
</dbReference>
<evidence type="ECO:0000256" key="6">
    <source>
        <dbReference type="ARBA" id="ARBA00022840"/>
    </source>
</evidence>
<name>A0AAU9UEC2_EUPED</name>
<proteinExistence type="inferred from homology"/>
<evidence type="ECO:0000259" key="13">
    <source>
        <dbReference type="Pfam" id="PF08264"/>
    </source>
</evidence>
<comment type="similarity">
    <text evidence="2 11">Belongs to the class-I aminoacyl-tRNA synthetase family.</text>
</comment>
<evidence type="ECO:0000259" key="12">
    <source>
        <dbReference type="Pfam" id="PF00133"/>
    </source>
</evidence>
<dbReference type="InterPro" id="IPR013155">
    <property type="entry name" value="M/V/L/I-tRNA-synth_anticd-bd"/>
</dbReference>
<evidence type="ECO:0000256" key="2">
    <source>
        <dbReference type="ARBA" id="ARBA00005594"/>
    </source>
</evidence>
<dbReference type="InterPro" id="IPR002301">
    <property type="entry name" value="Ile-tRNA-ligase"/>
</dbReference>
<dbReference type="PANTHER" id="PTHR42765:SF1">
    <property type="entry name" value="ISOLEUCINE--TRNA LIGASE, MITOCHONDRIAL"/>
    <property type="match status" value="1"/>
</dbReference>
<dbReference type="PRINTS" id="PR00984">
    <property type="entry name" value="TRNASYNTHILE"/>
</dbReference>
<accession>A0AAU9UEC2</accession>
<evidence type="ECO:0000256" key="10">
    <source>
        <dbReference type="ARBA" id="ARBA00048359"/>
    </source>
</evidence>
<dbReference type="Gene3D" id="3.90.740.10">
    <property type="entry name" value="Valyl/Leucyl/Isoleucyl-tRNA synthetase, editing domain"/>
    <property type="match status" value="1"/>
</dbReference>
<sequence>MFFTRNFKIIQLNYQKKITKWTCITCVRTKSSAKPNTKTYSNTILFPKTDFPARSSVNKDEIQKKAQFSQLYNWQRNHLNGPEFVLHDGPPYANGDLHMGHAVNKIIKDINNRSQILQGNKVHYVPGWDCHGLPIEFKALKEKKTKDSQSDPVHTRQVARNFALETVEKQKASFESWGVMADWNEQCYLTLNKDYVQIQLRQFYKMYKSGLIYRALKPVYWSPSSRTALAEAELEYDAQFKSKEVYVKFQMEILPQAVKNIAGGKPISALIWTTTPWTLIANKAIAFNPNMTYCVVTFSTRSELFLIASDQIEELKMVLRCDINVLIDFQGKELEGCTYRSELTNEVLPFLSAGHVTKGKGTGLVHTAPAHGPDDFLVALRNNMTVECNVDELGRYTGLGPDYDGLQVLSEGQDVIIKKLQDSIIHQGTYIHSYPLDWRTKKPVIVRASHQWFIDTSALKERALEALDKVVILPPVTADQSRQGFRAQLEKRPYWCISRQRAWGVPIPVLYKGNDVIIDEDIIEKLCELINKRDTDVWWTCGVKELIPDSVAMKYDLDIKDVTKGKDIMDIWLDSGLSWQTLGDKKASLYSEGIDQLTGWFQASLLTSLALKGEAPYESIFVHGFVVDDKKRKMSKSIGNVMDPNTIIRGDKKHPAYGVDTLRWWVASHATQHSQIVISKKLLEDCQNEVIRVRSILKYLLGVTSDMEKTDFNHNLNLNYFDQFMVKECHEFLNQINDHYNNFRYNNVAQNILFFISNKVSGLYCHCIKDRLYCSPKRSNERLSAQNVIHTIMISLLKALGPILPHLVEEAWLYHPLYDKPFYFTKEFSILPPNHVDSSIMAAILDIKRDVCIILKNENLKKFAINLKLNSDLYDKLNGLNVSDGVNDSVLSEILELSAVNVIENGAKNWQIEMVQSKKQQCLRCRKYNAIDNSDKCLRCEKAVALL</sequence>
<comment type="catalytic activity">
    <reaction evidence="10">
        <text>tRNA(Ile) + L-isoleucine + ATP = L-isoleucyl-tRNA(Ile) + AMP + diphosphate</text>
        <dbReference type="Rhea" id="RHEA:11060"/>
        <dbReference type="Rhea" id="RHEA-COMP:9666"/>
        <dbReference type="Rhea" id="RHEA-COMP:9695"/>
        <dbReference type="ChEBI" id="CHEBI:30616"/>
        <dbReference type="ChEBI" id="CHEBI:33019"/>
        <dbReference type="ChEBI" id="CHEBI:58045"/>
        <dbReference type="ChEBI" id="CHEBI:78442"/>
        <dbReference type="ChEBI" id="CHEBI:78528"/>
        <dbReference type="ChEBI" id="CHEBI:456215"/>
        <dbReference type="EC" id="6.1.1.5"/>
    </reaction>
</comment>
<dbReference type="Pfam" id="PF08264">
    <property type="entry name" value="Anticodon_1"/>
    <property type="match status" value="1"/>
</dbReference>
<dbReference type="InterPro" id="IPR050081">
    <property type="entry name" value="Ile-tRNA_ligase"/>
</dbReference>
<gene>
    <name evidence="14" type="ORF">EEDITHA_LOCUS12679</name>
</gene>
<dbReference type="GO" id="GO:0004822">
    <property type="term" value="F:isoleucine-tRNA ligase activity"/>
    <property type="evidence" value="ECO:0007669"/>
    <property type="project" value="UniProtKB-EC"/>
</dbReference>
<keyword evidence="7 11" id="KW-0648">Protein biosynthesis</keyword>
<dbReference type="InterPro" id="IPR014729">
    <property type="entry name" value="Rossmann-like_a/b/a_fold"/>
</dbReference>
<evidence type="ECO:0000256" key="7">
    <source>
        <dbReference type="ARBA" id="ARBA00022917"/>
    </source>
</evidence>
<dbReference type="SUPFAM" id="SSF52374">
    <property type="entry name" value="Nucleotidylyl transferase"/>
    <property type="match status" value="1"/>
</dbReference>
<keyword evidence="5 11" id="KW-0547">Nucleotide-binding</keyword>
<dbReference type="GO" id="GO:0006428">
    <property type="term" value="P:isoleucyl-tRNA aminoacylation"/>
    <property type="evidence" value="ECO:0007669"/>
    <property type="project" value="InterPro"/>
</dbReference>
<dbReference type="GO" id="GO:0000049">
    <property type="term" value="F:tRNA binding"/>
    <property type="evidence" value="ECO:0007669"/>
    <property type="project" value="InterPro"/>
</dbReference>
<dbReference type="GO" id="GO:0032543">
    <property type="term" value="P:mitochondrial translation"/>
    <property type="evidence" value="ECO:0007669"/>
    <property type="project" value="TreeGrafter"/>
</dbReference>
<dbReference type="Pfam" id="PF00133">
    <property type="entry name" value="tRNA-synt_1"/>
    <property type="match status" value="1"/>
</dbReference>
<keyword evidence="6 11" id="KW-0067">ATP-binding</keyword>